<evidence type="ECO:0000256" key="5">
    <source>
        <dbReference type="ARBA" id="ARBA00022842"/>
    </source>
</evidence>
<keyword evidence="10" id="KW-1185">Reference proteome</keyword>
<evidence type="ECO:0000256" key="1">
    <source>
        <dbReference type="ARBA" id="ARBA00022490"/>
    </source>
</evidence>
<dbReference type="STRING" id="394221.Mmar10_2710"/>
<dbReference type="InterPro" id="IPR025877">
    <property type="entry name" value="MobA-like_NTP_Trfase"/>
</dbReference>
<keyword evidence="7" id="KW-0501">Molybdenum cofactor biosynthesis</keyword>
<evidence type="ECO:0000256" key="6">
    <source>
        <dbReference type="ARBA" id="ARBA00023134"/>
    </source>
</evidence>
<proteinExistence type="predicted"/>
<dbReference type="RefSeq" id="WP_011644640.1">
    <property type="nucleotide sequence ID" value="NC_008347.1"/>
</dbReference>
<dbReference type="GO" id="GO:0016779">
    <property type="term" value="F:nucleotidyltransferase activity"/>
    <property type="evidence" value="ECO:0007669"/>
    <property type="project" value="UniProtKB-KW"/>
</dbReference>
<evidence type="ECO:0000256" key="2">
    <source>
        <dbReference type="ARBA" id="ARBA00022679"/>
    </source>
</evidence>
<dbReference type="KEGG" id="mmr:Mmar10_2710"/>
<dbReference type="InterPro" id="IPR013482">
    <property type="entry name" value="Molybde_CF_guanTrfase"/>
</dbReference>
<dbReference type="OrthoDB" id="9788394at2"/>
<keyword evidence="4" id="KW-0547">Nucleotide-binding</keyword>
<dbReference type="Pfam" id="PF12804">
    <property type="entry name" value="NTP_transf_3"/>
    <property type="match status" value="1"/>
</dbReference>
<evidence type="ECO:0000313" key="10">
    <source>
        <dbReference type="Proteomes" id="UP000001964"/>
    </source>
</evidence>
<feature type="domain" description="MobA-like NTP transferase" evidence="8">
    <location>
        <begin position="12"/>
        <end position="137"/>
    </location>
</feature>
<evidence type="ECO:0000313" key="9">
    <source>
        <dbReference type="EMBL" id="ABI66996.1"/>
    </source>
</evidence>
<evidence type="ECO:0000256" key="4">
    <source>
        <dbReference type="ARBA" id="ARBA00022741"/>
    </source>
</evidence>
<accession>Q0AL47</accession>
<name>Q0AL47_MARMM</name>
<evidence type="ECO:0000256" key="7">
    <source>
        <dbReference type="ARBA" id="ARBA00023150"/>
    </source>
</evidence>
<dbReference type="eggNOG" id="COG0746">
    <property type="taxonomic scope" value="Bacteria"/>
</dbReference>
<keyword evidence="6" id="KW-0342">GTP-binding</keyword>
<organism evidence="9 10">
    <name type="scientific">Maricaulis maris (strain MCS10)</name>
    <name type="common">Caulobacter maris</name>
    <dbReference type="NCBI Taxonomy" id="394221"/>
    <lineage>
        <taxon>Bacteria</taxon>
        <taxon>Pseudomonadati</taxon>
        <taxon>Pseudomonadota</taxon>
        <taxon>Alphaproteobacteria</taxon>
        <taxon>Maricaulales</taxon>
        <taxon>Maricaulaceae</taxon>
        <taxon>Maricaulis</taxon>
    </lineage>
</organism>
<dbReference type="PANTHER" id="PTHR19136:SF81">
    <property type="entry name" value="MOLYBDENUM COFACTOR GUANYLYLTRANSFERASE"/>
    <property type="match status" value="1"/>
</dbReference>
<reference evidence="9 10" key="1">
    <citation type="submission" date="2006-08" db="EMBL/GenBank/DDBJ databases">
        <title>Complete sequence of Maricaulis maris MCS10.</title>
        <authorList>
            <consortium name="US DOE Joint Genome Institute"/>
            <person name="Copeland A."/>
            <person name="Lucas S."/>
            <person name="Lapidus A."/>
            <person name="Barry K."/>
            <person name="Detter J.C."/>
            <person name="Glavina del Rio T."/>
            <person name="Hammon N."/>
            <person name="Israni S."/>
            <person name="Dalin E."/>
            <person name="Tice H."/>
            <person name="Pitluck S."/>
            <person name="Saunders E."/>
            <person name="Brettin T."/>
            <person name="Bruce D."/>
            <person name="Han C."/>
            <person name="Tapia R."/>
            <person name="Gilna P."/>
            <person name="Schmutz J."/>
            <person name="Larimer F."/>
            <person name="Land M."/>
            <person name="Hauser L."/>
            <person name="Kyrpides N."/>
            <person name="Mikhailova N."/>
            <person name="Viollier P."/>
            <person name="Stephens C."/>
            <person name="Richardson P."/>
        </authorList>
    </citation>
    <scope>NUCLEOTIDE SEQUENCE [LARGE SCALE GENOMIC DNA]</scope>
    <source>
        <strain evidence="9 10">MCS10</strain>
    </source>
</reference>
<dbReference type="GO" id="GO:0046872">
    <property type="term" value="F:metal ion binding"/>
    <property type="evidence" value="ECO:0007669"/>
    <property type="project" value="UniProtKB-KW"/>
</dbReference>
<dbReference type="Gene3D" id="3.90.550.10">
    <property type="entry name" value="Spore Coat Polysaccharide Biosynthesis Protein SpsA, Chain A"/>
    <property type="match status" value="1"/>
</dbReference>
<evidence type="ECO:0000259" key="8">
    <source>
        <dbReference type="Pfam" id="PF12804"/>
    </source>
</evidence>
<keyword evidence="2 9" id="KW-0808">Transferase</keyword>
<protein>
    <submittedName>
        <fullName evidence="9">Molybdenum cofactor guanylyltransferase</fullName>
    </submittedName>
</protein>
<dbReference type="InterPro" id="IPR029044">
    <property type="entry name" value="Nucleotide-diphossugar_trans"/>
</dbReference>
<gene>
    <name evidence="9" type="ordered locus">Mmar10_2710</name>
</gene>
<dbReference type="PANTHER" id="PTHR19136">
    <property type="entry name" value="MOLYBDENUM COFACTOR GUANYLYLTRANSFERASE"/>
    <property type="match status" value="1"/>
</dbReference>
<dbReference type="GO" id="GO:0005525">
    <property type="term" value="F:GTP binding"/>
    <property type="evidence" value="ECO:0007669"/>
    <property type="project" value="UniProtKB-KW"/>
</dbReference>
<dbReference type="EMBL" id="CP000449">
    <property type="protein sequence ID" value="ABI66996.1"/>
    <property type="molecule type" value="Genomic_DNA"/>
</dbReference>
<sequence>MTRTADTFNITGVVLAGGQSRRMGRDKAMIELDGETLLDRGRALLASTGCGSIRVSGRPGVADAIPDSRPGEGPGHAIFDTLEVARESGQDGVLIIPVDMPGLCVETLTPLLQPTSARCRAWEDHPLPVFITAQGALPDRTEAASVRRLLAALGTEWLAIGPDRSDHFCNINAPDDLASFRNPV</sequence>
<keyword evidence="5" id="KW-0460">Magnesium</keyword>
<dbReference type="SUPFAM" id="SSF53448">
    <property type="entry name" value="Nucleotide-diphospho-sugar transferases"/>
    <property type="match status" value="1"/>
</dbReference>
<dbReference type="Proteomes" id="UP000001964">
    <property type="component" value="Chromosome"/>
</dbReference>
<keyword evidence="1" id="KW-0963">Cytoplasm</keyword>
<evidence type="ECO:0000256" key="3">
    <source>
        <dbReference type="ARBA" id="ARBA00022723"/>
    </source>
</evidence>
<dbReference type="CDD" id="cd02503">
    <property type="entry name" value="MobA"/>
    <property type="match status" value="1"/>
</dbReference>
<keyword evidence="3" id="KW-0479">Metal-binding</keyword>
<dbReference type="GO" id="GO:0006777">
    <property type="term" value="P:Mo-molybdopterin cofactor biosynthetic process"/>
    <property type="evidence" value="ECO:0007669"/>
    <property type="project" value="UniProtKB-KW"/>
</dbReference>
<keyword evidence="9" id="KW-0548">Nucleotidyltransferase</keyword>
<dbReference type="AlphaFoldDB" id="Q0AL47"/>
<dbReference type="HOGENOM" id="CLU_055597_3_1_5"/>